<sequence>MRPLLAAAGALALLCGCAERQDSATYCIQTPGKVWGVAPLPAGATATCPESPTVREEVRSGSTRLEQYELSGWQPEPVLRALQAGGFRILSRVPDDGIQDAAVLIRQAGSQDEQVTYVADRMNGNTLVSITARGEH</sequence>
<dbReference type="Proteomes" id="UP001597475">
    <property type="component" value="Unassembled WGS sequence"/>
</dbReference>
<evidence type="ECO:0000313" key="2">
    <source>
        <dbReference type="Proteomes" id="UP001597475"/>
    </source>
</evidence>
<organism evidence="1 2">
    <name type="scientific">Deinococcus taklimakanensis</name>
    <dbReference type="NCBI Taxonomy" id="536443"/>
    <lineage>
        <taxon>Bacteria</taxon>
        <taxon>Thermotogati</taxon>
        <taxon>Deinococcota</taxon>
        <taxon>Deinococci</taxon>
        <taxon>Deinococcales</taxon>
        <taxon>Deinococcaceae</taxon>
        <taxon>Deinococcus</taxon>
    </lineage>
</organism>
<accession>A0ABW5P1V6</accession>
<dbReference type="PROSITE" id="PS51257">
    <property type="entry name" value="PROKAR_LIPOPROTEIN"/>
    <property type="match status" value="1"/>
</dbReference>
<comment type="caution">
    <text evidence="1">The sequence shown here is derived from an EMBL/GenBank/DDBJ whole genome shotgun (WGS) entry which is preliminary data.</text>
</comment>
<dbReference type="RefSeq" id="WP_386844514.1">
    <property type="nucleotide sequence ID" value="NZ_JBHUMK010000031.1"/>
</dbReference>
<evidence type="ECO:0000313" key="1">
    <source>
        <dbReference type="EMBL" id="MFD2609272.1"/>
    </source>
</evidence>
<name>A0ABW5P1V6_9DEIO</name>
<evidence type="ECO:0008006" key="3">
    <source>
        <dbReference type="Google" id="ProtNLM"/>
    </source>
</evidence>
<reference evidence="2" key="1">
    <citation type="journal article" date="2019" name="Int. J. Syst. Evol. Microbiol.">
        <title>The Global Catalogue of Microorganisms (GCM) 10K type strain sequencing project: providing services to taxonomists for standard genome sequencing and annotation.</title>
        <authorList>
            <consortium name="The Broad Institute Genomics Platform"/>
            <consortium name="The Broad Institute Genome Sequencing Center for Infectious Disease"/>
            <person name="Wu L."/>
            <person name="Ma J."/>
        </authorList>
    </citation>
    <scope>NUCLEOTIDE SEQUENCE [LARGE SCALE GENOMIC DNA]</scope>
    <source>
        <strain evidence="2">KCTC 33842</strain>
    </source>
</reference>
<proteinExistence type="predicted"/>
<protein>
    <recommendedName>
        <fullName evidence="3">Lipoprotein</fullName>
    </recommendedName>
</protein>
<keyword evidence="2" id="KW-1185">Reference proteome</keyword>
<gene>
    <name evidence="1" type="ORF">ACFSR9_07450</name>
</gene>
<dbReference type="EMBL" id="JBHUMK010000031">
    <property type="protein sequence ID" value="MFD2609272.1"/>
    <property type="molecule type" value="Genomic_DNA"/>
</dbReference>